<gene>
    <name evidence="1" type="ORF">DI392_00800</name>
</gene>
<dbReference type="Gene3D" id="3.40.50.10400">
    <property type="entry name" value="Hypothetical protein PA1492"/>
    <property type="match status" value="1"/>
</dbReference>
<comment type="caution">
    <text evidence="1">The sequence shown here is derived from an EMBL/GenBank/DDBJ whole genome shotgun (WGS) entry which is preliminary data.</text>
</comment>
<dbReference type="GO" id="GO:0016740">
    <property type="term" value="F:transferase activity"/>
    <property type="evidence" value="ECO:0007669"/>
    <property type="project" value="UniProtKB-KW"/>
</dbReference>
<protein>
    <submittedName>
        <fullName evidence="1">Nucleoside 2-deoxyribosyltransferase</fullName>
    </submittedName>
</protein>
<organism evidence="1 2">
    <name type="scientific">Vibrio albus</name>
    <dbReference type="NCBI Taxonomy" id="2200953"/>
    <lineage>
        <taxon>Bacteria</taxon>
        <taxon>Pseudomonadati</taxon>
        <taxon>Pseudomonadota</taxon>
        <taxon>Gammaproteobacteria</taxon>
        <taxon>Vibrionales</taxon>
        <taxon>Vibrionaceae</taxon>
        <taxon>Vibrio</taxon>
    </lineage>
</organism>
<accession>A0A2U3BDN4</accession>
<reference evidence="1 2" key="1">
    <citation type="submission" date="2018-05" db="EMBL/GenBank/DDBJ databases">
        <title>Vibrio limimaris sp. nov., isolated from marine sediment.</title>
        <authorList>
            <person name="Li C.-M."/>
        </authorList>
    </citation>
    <scope>NUCLEOTIDE SEQUENCE [LARGE SCALE GENOMIC DNA]</scope>
    <source>
        <strain evidence="1 2">E4404</strain>
    </source>
</reference>
<sequence>MKTYIAGPMTGYDNFNRDAFHAKADQLKGQGHYVLNPATLPDGLTQAEYMDICFAMIRAAEAVYFLPKWEESEGAVAEYHYAKKIGLKLICAETLVSLAA</sequence>
<dbReference type="Proteomes" id="UP000245362">
    <property type="component" value="Unassembled WGS sequence"/>
</dbReference>
<dbReference type="EMBL" id="QFWT01000001">
    <property type="protein sequence ID" value="PWI34852.1"/>
    <property type="molecule type" value="Genomic_DNA"/>
</dbReference>
<name>A0A2U3BDN4_9VIBR</name>
<proteinExistence type="predicted"/>
<dbReference type="Pfam" id="PF14359">
    <property type="entry name" value="DUF4406"/>
    <property type="match status" value="1"/>
</dbReference>
<evidence type="ECO:0000313" key="1">
    <source>
        <dbReference type="EMBL" id="PWI34852.1"/>
    </source>
</evidence>
<dbReference type="OrthoDB" id="2376767at2"/>
<dbReference type="AlphaFoldDB" id="A0A2U3BDN4"/>
<keyword evidence="1" id="KW-0808">Transferase</keyword>
<dbReference type="SUPFAM" id="SSF52309">
    <property type="entry name" value="N-(deoxy)ribosyltransferase-like"/>
    <property type="match status" value="1"/>
</dbReference>
<dbReference type="RefSeq" id="WP_109318006.1">
    <property type="nucleotide sequence ID" value="NZ_QFWT01000001.1"/>
</dbReference>
<evidence type="ECO:0000313" key="2">
    <source>
        <dbReference type="Proteomes" id="UP000245362"/>
    </source>
</evidence>
<keyword evidence="2" id="KW-1185">Reference proteome</keyword>
<dbReference type="InterPro" id="IPR025518">
    <property type="entry name" value="DUF4406"/>
</dbReference>